<dbReference type="InterPro" id="IPR055135">
    <property type="entry name" value="PRMT_dom"/>
</dbReference>
<evidence type="ECO:0000256" key="4">
    <source>
        <dbReference type="ARBA" id="ARBA00022737"/>
    </source>
</evidence>
<dbReference type="PROSITE" id="PS51678">
    <property type="entry name" value="SAM_MT_PRMT"/>
    <property type="match status" value="2"/>
</dbReference>
<evidence type="ECO:0000256" key="1">
    <source>
        <dbReference type="ARBA" id="ARBA00022603"/>
    </source>
</evidence>
<dbReference type="EC" id="2.1.1.-" evidence="6"/>
<dbReference type="GO" id="GO:0016274">
    <property type="term" value="F:protein-arginine N-methyltransferase activity"/>
    <property type="evidence" value="ECO:0007669"/>
    <property type="project" value="InterPro"/>
</dbReference>
<reference evidence="9 10" key="1">
    <citation type="submission" date="2023-10" db="EMBL/GenBank/DDBJ databases">
        <title>Genomes of two closely related lineages of the louse Polyplax serrata with different host specificities.</title>
        <authorList>
            <person name="Martinu J."/>
            <person name="Tarabai H."/>
            <person name="Stefka J."/>
            <person name="Hypsa V."/>
        </authorList>
    </citation>
    <scope>NUCLEOTIDE SEQUENCE [LARGE SCALE GENOMIC DNA]</scope>
    <source>
        <strain evidence="9">HR10_N</strain>
    </source>
</reference>
<keyword evidence="1 7" id="KW-0489">Methyltransferase</keyword>
<comment type="caution">
    <text evidence="9">The sequence shown here is derived from an EMBL/GenBank/DDBJ whole genome shotgun (WGS) entry which is preliminary data.</text>
</comment>
<keyword evidence="4" id="KW-0677">Repeat</keyword>
<dbReference type="FunFam" id="3.40.50.150:FF:000071">
    <property type="entry name" value="Protein arginine N-methyltransferase 7"/>
    <property type="match status" value="1"/>
</dbReference>
<comment type="similarity">
    <text evidence="6">Belongs to the class I-like SAM-binding methyltransferase superfamily. Protein arginine N-methyltransferase family. PRMT7 subfamily.</text>
</comment>
<keyword evidence="3 7" id="KW-0949">S-adenosyl-L-methionine</keyword>
<dbReference type="SUPFAM" id="SSF53335">
    <property type="entry name" value="S-adenosyl-L-methionine-dependent methyltransferases"/>
    <property type="match status" value="2"/>
</dbReference>
<dbReference type="Gene3D" id="3.40.50.150">
    <property type="entry name" value="Vaccinia Virus protein VP39"/>
    <property type="match status" value="2"/>
</dbReference>
<evidence type="ECO:0000256" key="7">
    <source>
        <dbReference type="PROSITE-ProRule" id="PRU01015"/>
    </source>
</evidence>
<comment type="function">
    <text evidence="5">Essential arginine methyltransferase that can both catalyze the formation of omega-N monomethylarginine (MMA) and symmetrical dimethylarginine (sDMA). Specifically mediates the symmetrical dimethylation of arginine residues in the small nuclear ribonucleoproteins SmD1 and SmD3.</text>
</comment>
<dbReference type="FunFam" id="3.40.50.150:FF:000070">
    <property type="entry name" value="Protein arginine N-methyltransferase 7"/>
    <property type="match status" value="1"/>
</dbReference>
<accession>A0AAN8PN81</accession>
<dbReference type="EMBL" id="JAWJWE010000003">
    <property type="protein sequence ID" value="KAK6639492.1"/>
    <property type="molecule type" value="Genomic_DNA"/>
</dbReference>
<gene>
    <name evidence="9" type="ORF">RUM43_007765</name>
</gene>
<dbReference type="GO" id="GO:0042054">
    <property type="term" value="F:histone methyltransferase activity"/>
    <property type="evidence" value="ECO:0007669"/>
    <property type="project" value="TreeGrafter"/>
</dbReference>
<dbReference type="Gene3D" id="2.70.160.11">
    <property type="entry name" value="Hnrnp arginine n-methyltransferase1"/>
    <property type="match status" value="2"/>
</dbReference>
<feature type="domain" description="Protein arginine N-methyltransferase" evidence="8">
    <location>
        <begin position="196"/>
        <end position="348"/>
    </location>
</feature>
<dbReference type="CDD" id="cd02440">
    <property type="entry name" value="AdoMet_MTases"/>
    <property type="match status" value="1"/>
</dbReference>
<dbReference type="PIRSF" id="PIRSF036946">
    <property type="entry name" value="Arg_N-mtase"/>
    <property type="match status" value="1"/>
</dbReference>
<feature type="domain" description="Protein arginine N-methyltransferase" evidence="8">
    <location>
        <begin position="554"/>
        <end position="691"/>
    </location>
</feature>
<evidence type="ECO:0000256" key="3">
    <source>
        <dbReference type="ARBA" id="ARBA00022691"/>
    </source>
</evidence>
<evidence type="ECO:0000259" key="8">
    <source>
        <dbReference type="Pfam" id="PF22528"/>
    </source>
</evidence>
<evidence type="ECO:0000313" key="10">
    <source>
        <dbReference type="Proteomes" id="UP001372834"/>
    </source>
</evidence>
<dbReference type="InterPro" id="IPR025799">
    <property type="entry name" value="Arg_MeTrfase"/>
</dbReference>
<proteinExistence type="inferred from homology"/>
<evidence type="ECO:0000256" key="6">
    <source>
        <dbReference type="PIRNR" id="PIRNR036946"/>
    </source>
</evidence>
<dbReference type="InterPro" id="IPR014644">
    <property type="entry name" value="MeTrfase_PRMT7"/>
</dbReference>
<name>A0AAN8PN81_POLSC</name>
<protein>
    <recommendedName>
        <fullName evidence="6">Protein arginine N-methyltransferase</fullName>
        <ecNumber evidence="6">2.1.1.-</ecNumber>
    </recommendedName>
</protein>
<dbReference type="Proteomes" id="UP001372834">
    <property type="component" value="Unassembled WGS sequence"/>
</dbReference>
<dbReference type="PANTHER" id="PTHR11006:SF4">
    <property type="entry name" value="PROTEIN ARGININE N-METHYLTRANSFERASE 7"/>
    <property type="match status" value="1"/>
</dbReference>
<dbReference type="Pfam" id="PF22528">
    <property type="entry name" value="PRMT_C"/>
    <property type="match status" value="2"/>
</dbReference>
<evidence type="ECO:0000313" key="9">
    <source>
        <dbReference type="EMBL" id="KAK6639492.1"/>
    </source>
</evidence>
<keyword evidence="2 7" id="KW-0808">Transferase</keyword>
<organism evidence="9 10">
    <name type="scientific">Polyplax serrata</name>
    <name type="common">Common mouse louse</name>
    <dbReference type="NCBI Taxonomy" id="468196"/>
    <lineage>
        <taxon>Eukaryota</taxon>
        <taxon>Metazoa</taxon>
        <taxon>Ecdysozoa</taxon>
        <taxon>Arthropoda</taxon>
        <taxon>Hexapoda</taxon>
        <taxon>Insecta</taxon>
        <taxon>Pterygota</taxon>
        <taxon>Neoptera</taxon>
        <taxon>Paraneoptera</taxon>
        <taxon>Psocodea</taxon>
        <taxon>Troctomorpha</taxon>
        <taxon>Phthiraptera</taxon>
        <taxon>Anoplura</taxon>
        <taxon>Polyplacidae</taxon>
        <taxon>Polyplax</taxon>
    </lineage>
</organism>
<sequence>MSSCSFVQTLNPLSSKMEWKVVNDDYDYNQEIATSCYGDMLHDDERNKKFGLALKIAIEKFHSSGKEAHVLDIGTGTGLLSMLAVKYGADSVTACETFLPMANCAIGVINENGFSDKIKVVKSHSTSLTVGENGDVKQKANILVAEVFDTELIGEGAIKTFNHAFENLLTDDAIVIPSCGIVYAQVVESDLAQKWNKLDDWKSGEELLLTIPKEIKTCSGAGAVHDIQLSEFRHNHFKAISNPIQIFRFDWAKNKIIPNYRQSKSIIKAITSGKAQVVFLWWELVMDEIGEVMLSCAPVWEHPDGKGKEMDIRGLTKILPWRDHWMQAIYFFTNEISLRENDSFSLISSHDEFSFWFQVKDTELSNLEIQRPVCNCSFHFLLSRARIGAINDSRRRKNYLTALEGIVTPNVACIVLGDISLLSLLCAKLGARKVYIVSENASVERVTRMLAVENKLTNVISLHSDLSQVIQTLSNELVKESFDVLVLSEPYFRNSILPWDNMAFWYAKQELDENVKNLSQVTSIRTLPKRCRLRGFAVQFDNLWRIATPLNICEGFSLRIFDELIAAAKVKAENYTEAQPLWEYPGIALSLPLTFFEFDFSSCVPQNKLQKNGTMEMTSSGRCDGIALWMEYDLTDNCSISFGPVKKVVSGQYVEWDMYERQGVHLFRDQPAVEAKDLMNYNVEFDPNEAEINFNFIFIK</sequence>
<dbReference type="AlphaFoldDB" id="A0AAN8PN81"/>
<dbReference type="GO" id="GO:0032259">
    <property type="term" value="P:methylation"/>
    <property type="evidence" value="ECO:0007669"/>
    <property type="project" value="UniProtKB-KW"/>
</dbReference>
<evidence type="ECO:0000256" key="2">
    <source>
        <dbReference type="ARBA" id="ARBA00022679"/>
    </source>
</evidence>
<dbReference type="PANTHER" id="PTHR11006">
    <property type="entry name" value="PROTEIN ARGININE N-METHYLTRANSFERASE"/>
    <property type="match status" value="1"/>
</dbReference>
<comment type="function">
    <text evidence="6">Arginine methyltransferase that can both catalyze the formation of omega-N monomethylarginine (MMA) and symmetrical dimethylarginine (sDMA).</text>
</comment>
<dbReference type="InterPro" id="IPR029063">
    <property type="entry name" value="SAM-dependent_MTases_sf"/>
</dbReference>
<evidence type="ECO:0000256" key="5">
    <source>
        <dbReference type="ARBA" id="ARBA00025081"/>
    </source>
</evidence>